<dbReference type="RefSeq" id="WP_155701025.1">
    <property type="nucleotide sequence ID" value="NZ_CP034235.1"/>
</dbReference>
<sequence>MKVIIAFRGNEIPVYLEKAQHKKAVHKLAEILQQKLLHSKRLVRKFLDSLDSIEIIGGDAILYSKNGVDTLALSLY</sequence>
<accession>A0A6B8RKU9</accession>
<dbReference type="KEGG" id="ppsc:EHS13_14440"/>
<gene>
    <name evidence="1" type="ORF">EHS13_14440</name>
</gene>
<evidence type="ECO:0000313" key="1">
    <source>
        <dbReference type="EMBL" id="QGQ95988.1"/>
    </source>
</evidence>
<dbReference type="OrthoDB" id="2626786at2"/>
<protein>
    <submittedName>
        <fullName evidence="1">Uncharacterized protein</fullName>
    </submittedName>
</protein>
<reference evidence="2" key="1">
    <citation type="submission" date="2018-11" db="EMBL/GenBank/DDBJ databases">
        <title>Complete genome sequence of Paenibacillus sp. ML311-T8.</title>
        <authorList>
            <person name="Nam Y.-D."/>
            <person name="Kang J."/>
            <person name="Chung W.-H."/>
            <person name="Park Y.S."/>
        </authorList>
    </citation>
    <scope>NUCLEOTIDE SEQUENCE [LARGE SCALE GENOMIC DNA]</scope>
    <source>
        <strain evidence="2">ML311-T8</strain>
    </source>
</reference>
<keyword evidence="2" id="KW-1185">Reference proteome</keyword>
<dbReference type="AlphaFoldDB" id="A0A6B8RKU9"/>
<dbReference type="EMBL" id="CP034235">
    <property type="protein sequence ID" value="QGQ95988.1"/>
    <property type="molecule type" value="Genomic_DNA"/>
</dbReference>
<evidence type="ECO:0000313" key="2">
    <source>
        <dbReference type="Proteomes" id="UP000426246"/>
    </source>
</evidence>
<dbReference type="Proteomes" id="UP000426246">
    <property type="component" value="Chromosome"/>
</dbReference>
<name>A0A6B8RKU9_9BACL</name>
<proteinExistence type="predicted"/>
<organism evidence="1 2">
    <name type="scientific">Paenibacillus psychroresistens</name>
    <dbReference type="NCBI Taxonomy" id="1778678"/>
    <lineage>
        <taxon>Bacteria</taxon>
        <taxon>Bacillati</taxon>
        <taxon>Bacillota</taxon>
        <taxon>Bacilli</taxon>
        <taxon>Bacillales</taxon>
        <taxon>Paenibacillaceae</taxon>
        <taxon>Paenibacillus</taxon>
    </lineage>
</organism>